<comment type="caution">
    <text evidence="2">The sequence shown here is derived from an EMBL/GenBank/DDBJ whole genome shotgun (WGS) entry which is preliminary data.</text>
</comment>
<dbReference type="InterPro" id="IPR057746">
    <property type="entry name" value="CpnT-like_N"/>
</dbReference>
<dbReference type="Gene3D" id="1.10.287.1060">
    <property type="entry name" value="ESAT-6-like"/>
    <property type="match status" value="1"/>
</dbReference>
<dbReference type="EMBL" id="LTDF01000033">
    <property type="protein sequence ID" value="KXT55034.1"/>
    <property type="molecule type" value="Genomic_DNA"/>
</dbReference>
<name>A0A139LUC5_9BACE</name>
<dbReference type="RefSeq" id="WP_022210873.1">
    <property type="nucleotide sequence ID" value="NZ_KQ968671.1"/>
</dbReference>
<dbReference type="PATRIC" id="fig|329854.7.peg.376"/>
<dbReference type="AlphaFoldDB" id="A0A139LUC5"/>
<gene>
    <name evidence="2" type="ORF">HMPREF2531_00372</name>
</gene>
<reference evidence="2 3" key="1">
    <citation type="submission" date="2016-02" db="EMBL/GenBank/DDBJ databases">
        <authorList>
            <person name="Wen L."/>
            <person name="He K."/>
            <person name="Yang H."/>
        </authorList>
    </citation>
    <scope>NUCLEOTIDE SEQUENCE [LARGE SCALE GENOMIC DNA]</scope>
    <source>
        <strain evidence="2 3">KLE1704</strain>
    </source>
</reference>
<protein>
    <recommendedName>
        <fullName evidence="1">Outer membrane channel protein CpnT-like N-terminal domain-containing protein</fullName>
    </recommendedName>
</protein>
<dbReference type="Pfam" id="PF25547">
    <property type="entry name" value="WXG100_2"/>
    <property type="match status" value="1"/>
</dbReference>
<proteinExistence type="predicted"/>
<dbReference type="SUPFAM" id="SSF158414">
    <property type="entry name" value="HP0062-like"/>
    <property type="match status" value="1"/>
</dbReference>
<dbReference type="Proteomes" id="UP000070319">
    <property type="component" value="Unassembled WGS sequence"/>
</dbReference>
<evidence type="ECO:0000313" key="3">
    <source>
        <dbReference type="Proteomes" id="UP000070319"/>
    </source>
</evidence>
<evidence type="ECO:0000259" key="1">
    <source>
        <dbReference type="Pfam" id="PF25547"/>
    </source>
</evidence>
<sequence>MAHEVNVRNEEELIAFAQALNGLSNAMVQNFNKAKAEMYRVNEGWNDEQNQQFMQQFEQSVQVINQIGQMMNDYSAYMRRYAAAIQQVKNIR</sequence>
<dbReference type="InterPro" id="IPR029013">
    <property type="entry name" value="HP0062-like_sf"/>
</dbReference>
<accession>A0A139LUC5</accession>
<organism evidence="2">
    <name type="scientific">Bacteroides intestinalis</name>
    <dbReference type="NCBI Taxonomy" id="329854"/>
    <lineage>
        <taxon>Bacteria</taxon>
        <taxon>Pseudomonadati</taxon>
        <taxon>Bacteroidota</taxon>
        <taxon>Bacteroidia</taxon>
        <taxon>Bacteroidales</taxon>
        <taxon>Bacteroidaceae</taxon>
        <taxon>Bacteroides</taxon>
    </lineage>
</organism>
<feature type="domain" description="Outer membrane channel protein CpnT-like N-terminal" evidence="1">
    <location>
        <begin position="9"/>
        <end position="90"/>
    </location>
</feature>
<evidence type="ECO:0000313" key="2">
    <source>
        <dbReference type="EMBL" id="KXT55034.1"/>
    </source>
</evidence>